<reference evidence="2" key="1">
    <citation type="journal article" date="2022" name="Mol. Ecol. Resour.">
        <title>The genomes of chicory, endive, great burdock and yacon provide insights into Asteraceae palaeo-polyploidization history and plant inulin production.</title>
        <authorList>
            <person name="Fan W."/>
            <person name="Wang S."/>
            <person name="Wang H."/>
            <person name="Wang A."/>
            <person name="Jiang F."/>
            <person name="Liu H."/>
            <person name="Zhao H."/>
            <person name="Xu D."/>
            <person name="Zhang Y."/>
        </authorList>
    </citation>
    <scope>NUCLEOTIDE SEQUENCE [LARGE SCALE GENOMIC DNA]</scope>
    <source>
        <strain evidence="2">cv. Punajuju</strain>
    </source>
</reference>
<dbReference type="EMBL" id="CM042013">
    <property type="protein sequence ID" value="KAI3740795.1"/>
    <property type="molecule type" value="Genomic_DNA"/>
</dbReference>
<evidence type="ECO:0000313" key="1">
    <source>
        <dbReference type="EMBL" id="KAI3740795.1"/>
    </source>
</evidence>
<reference evidence="1 2" key="2">
    <citation type="journal article" date="2022" name="Mol. Ecol. Resour.">
        <title>The genomes of chicory, endive, great burdock and yacon provide insights into Asteraceae paleo-polyploidization history and plant inulin production.</title>
        <authorList>
            <person name="Fan W."/>
            <person name="Wang S."/>
            <person name="Wang H."/>
            <person name="Wang A."/>
            <person name="Jiang F."/>
            <person name="Liu H."/>
            <person name="Zhao H."/>
            <person name="Xu D."/>
            <person name="Zhang Y."/>
        </authorList>
    </citation>
    <scope>NUCLEOTIDE SEQUENCE [LARGE SCALE GENOMIC DNA]</scope>
    <source>
        <strain evidence="2">cv. Punajuju</strain>
        <tissue evidence="1">Leaves</tissue>
    </source>
</reference>
<sequence length="572" mass="65718">MCLCIDPSHSASMETIQEDCGGDSGGSCGGWNHIGDISKVGDTNNGGRSNIITGGNGLKGSEPPYPTRNGTIDEHGVPPFLIKLYEMVDDKATDSIISWGSSSITFIISDEPRFISEILPCYFKNNRFDTFTYQLNIYGFKKKEWNPLEFEHKHFRQGQQHLLKNIKRQKSQNQRLKAINNTETLTVAISELEATFTEVRHTHKQIINKIHRVKDDIQKTLSEVKSIIKDKSRKLISTFSQGRKRKLVDINLGIYFGDVEKDFESMYGQFEVSMTHIDSFMTLSDLTNKIANEDTNSTGGGGGGGGRVPQFLQKLYNMVEKEEIDSFISWNLPHRDSFIIRDINKFATQVLPMYFSHTNFSSFNTQLNIYGFRKVRWERYEYANEWFRGGRHDLLANIKRRDKNLILNRSSTKFSFTQVQMFKDQLQTIQQEQENKIIYLSKYEEQIKNSVHEFKKAVVNMANIVNKMILESDENLENVKKAKLEIEDKVIEGQDLDVDEPVGNNMASINNNNVEAQAYFLDIEMDIEAMGKNMEMEDVWIIEREMEKYSSLCLGTESEMERKFSFNGASCS</sequence>
<protein>
    <submittedName>
        <fullName evidence="1">Uncharacterized protein</fullName>
    </submittedName>
</protein>
<name>A0ACB9D2Y3_CICIN</name>
<organism evidence="1 2">
    <name type="scientific">Cichorium intybus</name>
    <name type="common">Chicory</name>
    <dbReference type="NCBI Taxonomy" id="13427"/>
    <lineage>
        <taxon>Eukaryota</taxon>
        <taxon>Viridiplantae</taxon>
        <taxon>Streptophyta</taxon>
        <taxon>Embryophyta</taxon>
        <taxon>Tracheophyta</taxon>
        <taxon>Spermatophyta</taxon>
        <taxon>Magnoliopsida</taxon>
        <taxon>eudicotyledons</taxon>
        <taxon>Gunneridae</taxon>
        <taxon>Pentapetalae</taxon>
        <taxon>asterids</taxon>
        <taxon>campanulids</taxon>
        <taxon>Asterales</taxon>
        <taxon>Asteraceae</taxon>
        <taxon>Cichorioideae</taxon>
        <taxon>Cichorieae</taxon>
        <taxon>Cichoriinae</taxon>
        <taxon>Cichorium</taxon>
    </lineage>
</organism>
<keyword evidence="2" id="KW-1185">Reference proteome</keyword>
<dbReference type="Proteomes" id="UP001055811">
    <property type="component" value="Linkage Group LG05"/>
</dbReference>
<evidence type="ECO:0000313" key="2">
    <source>
        <dbReference type="Proteomes" id="UP001055811"/>
    </source>
</evidence>
<accession>A0ACB9D2Y3</accession>
<comment type="caution">
    <text evidence="1">The sequence shown here is derived from an EMBL/GenBank/DDBJ whole genome shotgun (WGS) entry which is preliminary data.</text>
</comment>
<gene>
    <name evidence="1" type="ORF">L2E82_31269</name>
</gene>
<proteinExistence type="predicted"/>